<evidence type="ECO:0000256" key="1">
    <source>
        <dbReference type="SAM" id="MobiDB-lite"/>
    </source>
</evidence>
<protein>
    <recommendedName>
        <fullName evidence="2">Reverse transcriptase domain-containing protein</fullName>
    </recommendedName>
</protein>
<dbReference type="Gene3D" id="3.60.10.10">
    <property type="entry name" value="Endonuclease/exonuclease/phosphatase"/>
    <property type="match status" value="1"/>
</dbReference>
<feature type="region of interest" description="Disordered" evidence="1">
    <location>
        <begin position="1"/>
        <end position="21"/>
    </location>
</feature>
<accession>A0A016WI94</accession>
<name>A0A016WI94_9BILA</name>
<keyword evidence="4" id="KW-1185">Reference proteome</keyword>
<dbReference type="InterPro" id="IPR043502">
    <property type="entry name" value="DNA/RNA_pol_sf"/>
</dbReference>
<evidence type="ECO:0000259" key="2">
    <source>
        <dbReference type="Pfam" id="PF00078"/>
    </source>
</evidence>
<dbReference type="SUPFAM" id="SSF56219">
    <property type="entry name" value="DNase I-like"/>
    <property type="match status" value="1"/>
</dbReference>
<dbReference type="InterPro" id="IPR036691">
    <property type="entry name" value="Endo/exonu/phosph_ase_sf"/>
</dbReference>
<reference evidence="4" key="1">
    <citation type="journal article" date="2015" name="Nat. Genet.">
        <title>The genome and transcriptome of the zoonotic hookworm Ancylostoma ceylanicum identify infection-specific gene families.</title>
        <authorList>
            <person name="Schwarz E.M."/>
            <person name="Hu Y."/>
            <person name="Antoshechkin I."/>
            <person name="Miller M.M."/>
            <person name="Sternberg P.W."/>
            <person name="Aroian R.V."/>
        </authorList>
    </citation>
    <scope>NUCLEOTIDE SEQUENCE</scope>
    <source>
        <strain evidence="4">HY135</strain>
    </source>
</reference>
<dbReference type="AlphaFoldDB" id="A0A016WI94"/>
<gene>
    <name evidence="3" type="primary">Acey_s0653.g1181</name>
    <name evidence="3" type="ORF">Y032_0653g1181</name>
</gene>
<organism evidence="3 4">
    <name type="scientific">Ancylostoma ceylanicum</name>
    <dbReference type="NCBI Taxonomy" id="53326"/>
    <lineage>
        <taxon>Eukaryota</taxon>
        <taxon>Metazoa</taxon>
        <taxon>Ecdysozoa</taxon>
        <taxon>Nematoda</taxon>
        <taxon>Chromadorea</taxon>
        <taxon>Rhabditida</taxon>
        <taxon>Rhabditina</taxon>
        <taxon>Rhabditomorpha</taxon>
        <taxon>Strongyloidea</taxon>
        <taxon>Ancylostomatidae</taxon>
        <taxon>Ancylostomatinae</taxon>
        <taxon>Ancylostoma</taxon>
    </lineage>
</organism>
<feature type="compositionally biased region" description="Polar residues" evidence="1">
    <location>
        <begin position="1"/>
        <end position="18"/>
    </location>
</feature>
<proteinExistence type="predicted"/>
<comment type="caution">
    <text evidence="3">The sequence shown here is derived from an EMBL/GenBank/DDBJ whole genome shotgun (WGS) entry which is preliminary data.</text>
</comment>
<evidence type="ECO:0000313" key="4">
    <source>
        <dbReference type="Proteomes" id="UP000024635"/>
    </source>
</evidence>
<sequence>MSRASTNIDEHSGSSGFANSRRRRNLRAVGCHRKRTRVSHLITCTYNCRSVSSAAQLSALIDEAQRIKYDVTGLSETKRKESLTCTWNNGAAVFLGARKPGTASGGAGFIVAPNFARSITSATFYGYRLAVLTVSLSKEIDVSLIQTYAPTADRDEEEHDKFHSDLGDLDHGRLEKYLSDRTRQSEETTGERLANFCETLHLFHENSQFVKNPAKRWIHVSSNGQHYHELDHILCNKRVITDVSVVPSFNTGGDDRLLRARPHFDRGQVRLLRIRSRRPRPTVMDEEMIETVAAKETFEMVDDVNEDYTRRVGTIIKIRNECRAETQNHASRRISSSTRALLEKRRHMDRQANHVEYAVLNRLCRQRLPEDHANFVRSRLLDAAHSKRSLKMGKRTEHRLSILCLKAPDGSRCSSRPEMENIMANFYTALYKSDSGQTAVLSPGEEVPPFVTSEVRHAIEIMPRGKAPAVDGITVELLQACVPTLYTALARHFSLCQAKCEVPAAWKQSSTILLFKKGDKEDLENYRPITLLPVLYKEPLVLTFIDYKKAFDSVEPAEVWKAPEEQGVEARYTKVLRKCYSGYTIVFRPFLNDIEVSVEKGVRQGDPASPNLFSACLESVIRNCDWSSFGVLIDEERLNRLRFADDIVLITRMPLKCFDGQMKKEAKQALPSTRPRPRLCEAHFLVGSHYFFKECLSKMSANMSISVACLTWRTTSSPRLRGEEEQAGPHIIQSKAYSKIPKTRSCAQISSTRPCRLPCVKR</sequence>
<dbReference type="SUPFAM" id="SSF56672">
    <property type="entry name" value="DNA/RNA polymerases"/>
    <property type="match status" value="1"/>
</dbReference>
<dbReference type="Proteomes" id="UP000024635">
    <property type="component" value="Unassembled WGS sequence"/>
</dbReference>
<feature type="domain" description="Reverse transcriptase" evidence="2">
    <location>
        <begin position="541"/>
        <end position="653"/>
    </location>
</feature>
<dbReference type="InterPro" id="IPR000477">
    <property type="entry name" value="RT_dom"/>
</dbReference>
<dbReference type="EMBL" id="JARK01000253">
    <property type="protein sequence ID" value="EYC39514.1"/>
    <property type="molecule type" value="Genomic_DNA"/>
</dbReference>
<dbReference type="OrthoDB" id="410104at2759"/>
<dbReference type="Pfam" id="PF00078">
    <property type="entry name" value="RVT_1"/>
    <property type="match status" value="1"/>
</dbReference>
<dbReference type="PANTHER" id="PTHR19446">
    <property type="entry name" value="REVERSE TRANSCRIPTASES"/>
    <property type="match status" value="1"/>
</dbReference>
<evidence type="ECO:0000313" key="3">
    <source>
        <dbReference type="EMBL" id="EYC39514.1"/>
    </source>
</evidence>